<evidence type="ECO:0000256" key="7">
    <source>
        <dbReference type="ARBA" id="ARBA00022842"/>
    </source>
</evidence>
<feature type="domain" description="GHMP kinase N-terminal" evidence="10">
    <location>
        <begin position="77"/>
        <end position="150"/>
    </location>
</feature>
<accession>A0A6G8B0H2</accession>
<dbReference type="InterPro" id="IPR020568">
    <property type="entry name" value="Ribosomal_Su5_D2-typ_SF"/>
</dbReference>
<dbReference type="GO" id="GO:0005829">
    <property type="term" value="C:cytosol"/>
    <property type="evidence" value="ECO:0007669"/>
    <property type="project" value="TreeGrafter"/>
</dbReference>
<dbReference type="GO" id="GO:0005524">
    <property type="term" value="F:ATP binding"/>
    <property type="evidence" value="ECO:0007669"/>
    <property type="project" value="UniProtKB-KW"/>
</dbReference>
<dbReference type="SUPFAM" id="SSF54211">
    <property type="entry name" value="Ribosomal protein S5 domain 2-like"/>
    <property type="match status" value="1"/>
</dbReference>
<evidence type="ECO:0000259" key="10">
    <source>
        <dbReference type="Pfam" id="PF00288"/>
    </source>
</evidence>
<dbReference type="PANTHER" id="PTHR43290">
    <property type="entry name" value="MEVALONATE KINASE"/>
    <property type="match status" value="1"/>
</dbReference>
<keyword evidence="7" id="KW-0460">Magnesium</keyword>
<dbReference type="EC" id="2.7.1.36" evidence="12"/>
<dbReference type="Gene3D" id="3.30.70.890">
    <property type="entry name" value="GHMP kinase, C-terminal domain"/>
    <property type="match status" value="1"/>
</dbReference>
<evidence type="ECO:0000256" key="5">
    <source>
        <dbReference type="ARBA" id="ARBA00022777"/>
    </source>
</evidence>
<dbReference type="InterPro" id="IPR006204">
    <property type="entry name" value="GHMP_kinase_N_dom"/>
</dbReference>
<keyword evidence="5 12" id="KW-0418">Kinase</keyword>
<protein>
    <submittedName>
        <fullName evidence="12">Mevalonate kinase</fullName>
        <ecNumber evidence="12">2.7.1.36</ecNumber>
    </submittedName>
</protein>
<dbReference type="KEGG" id="wco:G7084_05630"/>
<dbReference type="Gene3D" id="3.30.230.10">
    <property type="match status" value="1"/>
</dbReference>
<comment type="pathway">
    <text evidence="9">Isoprenoid biosynthesis; isopentenyl diphosphate biosynthesis via mevalonate pathway; isopentenyl diphosphate from (R)-mevalonate: step 1/3.</text>
</comment>
<dbReference type="EMBL" id="CP049888">
    <property type="protein sequence ID" value="QIL50841.1"/>
    <property type="molecule type" value="Genomic_DNA"/>
</dbReference>
<reference evidence="12 13" key="1">
    <citation type="submission" date="2020-03" db="EMBL/GenBank/DDBJ databases">
        <title>Weissella sp. nov., isolated from Cybister lewisianus.</title>
        <authorList>
            <person name="Hyun D.-W."/>
            <person name="Bae J.-W."/>
        </authorList>
    </citation>
    <scope>NUCLEOTIDE SEQUENCE [LARGE SCALE GENOMIC DNA]</scope>
    <source>
        <strain evidence="12 13">HDW19</strain>
    </source>
</reference>
<evidence type="ECO:0000256" key="2">
    <source>
        <dbReference type="ARBA" id="ARBA00022516"/>
    </source>
</evidence>
<dbReference type="GO" id="GO:0004496">
    <property type="term" value="F:mevalonate kinase activity"/>
    <property type="evidence" value="ECO:0007669"/>
    <property type="project" value="UniProtKB-EC"/>
</dbReference>
<feature type="domain" description="GHMP kinase C-terminal" evidence="11">
    <location>
        <begin position="221"/>
        <end position="299"/>
    </location>
</feature>
<evidence type="ECO:0000256" key="8">
    <source>
        <dbReference type="ARBA" id="ARBA00023098"/>
    </source>
</evidence>
<sequence>MKKTSIGKSHAKVILMGEHSVVYGQPAISLPLPDITFTATVEERLAGQIIFTPTYQGPFSSLAEGYEGIRQLVNRLLINFNALKQPFTLRLRSDIPQERGMGSSAASATAIIRAFYDFFDTPLDAKTLQKWTAIEERITHGSPSGLDAATVSSDAPIWFIKHEVTQPFSLNLNGVIVLADTGIKGQTGLAVSVVRSLLEENPQDAKQHIHTLGILATEAQTALQTNDLQNLGRLMNQAQQELTALEVSHPQLDVLIEAANQAGALGAKLTGGGIGGTMLALAPNMEVANRIITALETAGANEVWTQTYPTF</sequence>
<dbReference type="RefSeq" id="WP_166010833.1">
    <property type="nucleotide sequence ID" value="NZ_CP049888.1"/>
</dbReference>
<keyword evidence="6" id="KW-0067">ATP-binding</keyword>
<dbReference type="GO" id="GO:0019287">
    <property type="term" value="P:isopentenyl diphosphate biosynthetic process, mevalonate pathway"/>
    <property type="evidence" value="ECO:0007669"/>
    <property type="project" value="UniProtKB-UniPathway"/>
</dbReference>
<dbReference type="PRINTS" id="PR00959">
    <property type="entry name" value="MEVGALKINASE"/>
</dbReference>
<evidence type="ECO:0000256" key="9">
    <source>
        <dbReference type="ARBA" id="ARBA00029438"/>
    </source>
</evidence>
<gene>
    <name evidence="12" type="primary">mvk</name>
    <name evidence="12" type="ORF">G7084_05630</name>
</gene>
<dbReference type="InterPro" id="IPR014721">
    <property type="entry name" value="Ribsml_uS5_D2-typ_fold_subgr"/>
</dbReference>
<organism evidence="12 13">
    <name type="scientific">Weissella coleopterorum</name>
    <dbReference type="NCBI Taxonomy" id="2714949"/>
    <lineage>
        <taxon>Bacteria</taxon>
        <taxon>Bacillati</taxon>
        <taxon>Bacillota</taxon>
        <taxon>Bacilli</taxon>
        <taxon>Lactobacillales</taxon>
        <taxon>Lactobacillaceae</taxon>
        <taxon>Weissella</taxon>
    </lineage>
</organism>
<dbReference type="InterPro" id="IPR006205">
    <property type="entry name" value="Mev_gal_kin"/>
</dbReference>
<evidence type="ECO:0000256" key="3">
    <source>
        <dbReference type="ARBA" id="ARBA00022679"/>
    </source>
</evidence>
<evidence type="ECO:0000256" key="6">
    <source>
        <dbReference type="ARBA" id="ARBA00022840"/>
    </source>
</evidence>
<dbReference type="Pfam" id="PF00288">
    <property type="entry name" value="GHMP_kinases_N"/>
    <property type="match status" value="1"/>
</dbReference>
<keyword evidence="13" id="KW-1185">Reference proteome</keyword>
<dbReference type="InterPro" id="IPR013750">
    <property type="entry name" value="GHMP_kinase_C_dom"/>
</dbReference>
<dbReference type="SUPFAM" id="SSF55060">
    <property type="entry name" value="GHMP Kinase, C-terminal domain"/>
    <property type="match status" value="1"/>
</dbReference>
<dbReference type="PANTHER" id="PTHR43290:SF2">
    <property type="entry name" value="MEVALONATE KINASE"/>
    <property type="match status" value="1"/>
</dbReference>
<name>A0A6G8B0H2_9LACO</name>
<dbReference type="AlphaFoldDB" id="A0A6G8B0H2"/>
<keyword evidence="1" id="KW-0963">Cytoplasm</keyword>
<dbReference type="UniPathway" id="UPA00057">
    <property type="reaction ID" value="UER00098"/>
</dbReference>
<evidence type="ECO:0000313" key="12">
    <source>
        <dbReference type="EMBL" id="QIL50841.1"/>
    </source>
</evidence>
<evidence type="ECO:0000256" key="4">
    <source>
        <dbReference type="ARBA" id="ARBA00022741"/>
    </source>
</evidence>
<evidence type="ECO:0000259" key="11">
    <source>
        <dbReference type="Pfam" id="PF08544"/>
    </source>
</evidence>
<proteinExistence type="predicted"/>
<dbReference type="InterPro" id="IPR036554">
    <property type="entry name" value="GHMP_kinase_C_sf"/>
</dbReference>
<evidence type="ECO:0000313" key="13">
    <source>
        <dbReference type="Proteomes" id="UP000500741"/>
    </source>
</evidence>
<dbReference type="NCBIfam" id="TIGR00549">
    <property type="entry name" value="mevalon_kin"/>
    <property type="match status" value="1"/>
</dbReference>
<dbReference type="Pfam" id="PF08544">
    <property type="entry name" value="GHMP_kinases_C"/>
    <property type="match status" value="1"/>
</dbReference>
<keyword evidence="4" id="KW-0547">Nucleotide-binding</keyword>
<keyword evidence="8" id="KW-0443">Lipid metabolism</keyword>
<keyword evidence="3 12" id="KW-0808">Transferase</keyword>
<dbReference type="Proteomes" id="UP000500741">
    <property type="component" value="Chromosome"/>
</dbReference>
<keyword evidence="2" id="KW-0444">Lipid biosynthesis</keyword>
<evidence type="ECO:0000256" key="1">
    <source>
        <dbReference type="ARBA" id="ARBA00022490"/>
    </source>
</evidence>